<evidence type="ECO:0000256" key="1">
    <source>
        <dbReference type="ARBA" id="ARBA00003590"/>
    </source>
</evidence>
<keyword evidence="7 8" id="KW-0408">Iron</keyword>
<feature type="chain" id="PRO_5012491083" evidence="9">
    <location>
        <begin position="23"/>
        <end position="123"/>
    </location>
</feature>
<dbReference type="Gene3D" id="1.10.760.10">
    <property type="entry name" value="Cytochrome c-like domain"/>
    <property type="match status" value="1"/>
</dbReference>
<sequence>MTMRPAVATALLLSTLASPVWAAGDAARGQSVFTRCTACHAVTEQNKVGPHLVGIIGRPAGSVPGARYSKALPAAGITWTEADLDAYLAAPAKRVPGTSMTVGLPNEQDRADVIAYLKTLPKP</sequence>
<keyword evidence="6" id="KW-0249">Electron transport</keyword>
<dbReference type="GO" id="GO:0046872">
    <property type="term" value="F:metal ion binding"/>
    <property type="evidence" value="ECO:0007669"/>
    <property type="project" value="UniProtKB-KW"/>
</dbReference>
<dbReference type="OrthoDB" id="9805828at2"/>
<dbReference type="InterPro" id="IPR036909">
    <property type="entry name" value="Cyt_c-like_dom_sf"/>
</dbReference>
<dbReference type="PRINTS" id="PR00604">
    <property type="entry name" value="CYTCHRMECIAB"/>
</dbReference>
<protein>
    <submittedName>
        <fullName evidence="11">Cytochrome c family protein</fullName>
    </submittedName>
</protein>
<evidence type="ECO:0000313" key="11">
    <source>
        <dbReference type="EMBL" id="OYQ17035.1"/>
    </source>
</evidence>
<evidence type="ECO:0000256" key="4">
    <source>
        <dbReference type="ARBA" id="ARBA00022617"/>
    </source>
</evidence>
<dbReference type="InterPro" id="IPR002327">
    <property type="entry name" value="Cyt_c_1A/1B"/>
</dbReference>
<accession>A0A255XKU2</accession>
<dbReference type="InterPro" id="IPR009056">
    <property type="entry name" value="Cyt_c-like_dom"/>
</dbReference>
<evidence type="ECO:0000256" key="6">
    <source>
        <dbReference type="ARBA" id="ARBA00022982"/>
    </source>
</evidence>
<dbReference type="Pfam" id="PF00034">
    <property type="entry name" value="Cytochrom_C"/>
    <property type="match status" value="1"/>
</dbReference>
<evidence type="ECO:0000256" key="7">
    <source>
        <dbReference type="ARBA" id="ARBA00023004"/>
    </source>
</evidence>
<comment type="function">
    <text evidence="1">Cytochrome c2 is found mainly in purple, non-sulfur, photosynthetic bacteria where it functions as the electron donor to the oxidized bacteriochlorophyll in the photophosphorylation pathway. However, it may also have a role in the respiratory chain and is found in some non-photosynthetic bacteria.</text>
</comment>
<gene>
    <name evidence="11" type="ORF">CHR90_18945</name>
</gene>
<dbReference type="PANTHER" id="PTHR11961">
    <property type="entry name" value="CYTOCHROME C"/>
    <property type="match status" value="1"/>
</dbReference>
<dbReference type="AlphaFoldDB" id="A0A255XKU2"/>
<dbReference type="Proteomes" id="UP000216361">
    <property type="component" value="Unassembled WGS sequence"/>
</dbReference>
<proteinExistence type="predicted"/>
<evidence type="ECO:0000259" key="10">
    <source>
        <dbReference type="PROSITE" id="PS51007"/>
    </source>
</evidence>
<feature type="domain" description="Cytochrome c" evidence="10">
    <location>
        <begin position="24"/>
        <end position="121"/>
    </location>
</feature>
<keyword evidence="12" id="KW-1185">Reference proteome</keyword>
<dbReference type="EMBL" id="NOXS01000035">
    <property type="protein sequence ID" value="OYQ17035.1"/>
    <property type="molecule type" value="Genomic_DNA"/>
</dbReference>
<reference evidence="11 12" key="1">
    <citation type="submission" date="2017-07" db="EMBL/GenBank/DDBJ databases">
        <title>Elstera cyanobacteriorum sp. nov., a novel bacterium isolated from cyanobacterial aggregates in a eutrophic lake.</title>
        <authorList>
            <person name="Cai H."/>
        </authorList>
    </citation>
    <scope>NUCLEOTIDE SEQUENCE [LARGE SCALE GENOMIC DNA]</scope>
    <source>
        <strain evidence="11 12">TH019</strain>
    </source>
</reference>
<name>A0A255XKU2_9PROT</name>
<evidence type="ECO:0000256" key="9">
    <source>
        <dbReference type="SAM" id="SignalP"/>
    </source>
</evidence>
<feature type="signal peptide" evidence="9">
    <location>
        <begin position="1"/>
        <end position="22"/>
    </location>
</feature>
<dbReference type="GO" id="GO:0015979">
    <property type="term" value="P:photosynthesis"/>
    <property type="evidence" value="ECO:0007669"/>
    <property type="project" value="UniProtKB-KW"/>
</dbReference>
<organism evidence="11 12">
    <name type="scientific">Elstera cyanobacteriorum</name>
    <dbReference type="NCBI Taxonomy" id="2022747"/>
    <lineage>
        <taxon>Bacteria</taxon>
        <taxon>Pseudomonadati</taxon>
        <taxon>Pseudomonadota</taxon>
        <taxon>Alphaproteobacteria</taxon>
        <taxon>Rhodospirillales</taxon>
        <taxon>Rhodospirillaceae</taxon>
        <taxon>Elstera</taxon>
    </lineage>
</organism>
<evidence type="ECO:0000256" key="2">
    <source>
        <dbReference type="ARBA" id="ARBA00022448"/>
    </source>
</evidence>
<keyword evidence="2" id="KW-0813">Transport</keyword>
<dbReference type="RefSeq" id="WP_094410673.1">
    <property type="nucleotide sequence ID" value="NZ_BMJZ01000002.1"/>
</dbReference>
<keyword evidence="9" id="KW-0732">Signal</keyword>
<evidence type="ECO:0000256" key="5">
    <source>
        <dbReference type="ARBA" id="ARBA00022723"/>
    </source>
</evidence>
<dbReference type="GO" id="GO:0020037">
    <property type="term" value="F:heme binding"/>
    <property type="evidence" value="ECO:0007669"/>
    <property type="project" value="InterPro"/>
</dbReference>
<dbReference type="GO" id="GO:0009055">
    <property type="term" value="F:electron transfer activity"/>
    <property type="evidence" value="ECO:0007669"/>
    <property type="project" value="InterPro"/>
</dbReference>
<keyword evidence="5 8" id="KW-0479">Metal-binding</keyword>
<comment type="caution">
    <text evidence="11">The sequence shown here is derived from an EMBL/GenBank/DDBJ whole genome shotgun (WGS) entry which is preliminary data.</text>
</comment>
<keyword evidence="4 8" id="KW-0349">Heme</keyword>
<evidence type="ECO:0000256" key="3">
    <source>
        <dbReference type="ARBA" id="ARBA00022531"/>
    </source>
</evidence>
<evidence type="ECO:0000256" key="8">
    <source>
        <dbReference type="PROSITE-ProRule" id="PRU00433"/>
    </source>
</evidence>
<evidence type="ECO:0000313" key="12">
    <source>
        <dbReference type="Proteomes" id="UP000216361"/>
    </source>
</evidence>
<dbReference type="SUPFAM" id="SSF46626">
    <property type="entry name" value="Cytochrome c"/>
    <property type="match status" value="1"/>
</dbReference>
<keyword evidence="3" id="KW-0602">Photosynthesis</keyword>
<dbReference type="PROSITE" id="PS51007">
    <property type="entry name" value="CYTC"/>
    <property type="match status" value="1"/>
</dbReference>